<keyword evidence="2" id="KW-0808">Transferase</keyword>
<dbReference type="Pfam" id="PF13508">
    <property type="entry name" value="Acetyltransf_7"/>
    <property type="match status" value="1"/>
</dbReference>
<gene>
    <name evidence="2" type="ORF">ACJDUG_08660</name>
</gene>
<evidence type="ECO:0000313" key="2">
    <source>
        <dbReference type="EMBL" id="MFL0247042.1"/>
    </source>
</evidence>
<keyword evidence="2" id="KW-0012">Acyltransferase</keyword>
<proteinExistence type="predicted"/>
<dbReference type="GO" id="GO:0016746">
    <property type="term" value="F:acyltransferase activity"/>
    <property type="evidence" value="ECO:0007669"/>
    <property type="project" value="UniProtKB-KW"/>
</dbReference>
<reference evidence="2 3" key="1">
    <citation type="submission" date="2024-11" db="EMBL/GenBank/DDBJ databases">
        <authorList>
            <person name="Heng Y.C."/>
            <person name="Lim A.C.H."/>
            <person name="Lee J.K.Y."/>
            <person name="Kittelmann S."/>
        </authorList>
    </citation>
    <scope>NUCLEOTIDE SEQUENCE [LARGE SCALE GENOMIC DNA]</scope>
    <source>
        <strain evidence="2 3">WILCCON 0185</strain>
    </source>
</reference>
<dbReference type="SUPFAM" id="SSF55729">
    <property type="entry name" value="Acyl-CoA N-acyltransferases (Nat)"/>
    <property type="match status" value="1"/>
</dbReference>
<dbReference type="InterPro" id="IPR016181">
    <property type="entry name" value="Acyl_CoA_acyltransferase"/>
</dbReference>
<comment type="caution">
    <text evidence="2">The sequence shown here is derived from an EMBL/GenBank/DDBJ whole genome shotgun (WGS) entry which is preliminary data.</text>
</comment>
<dbReference type="Proteomes" id="UP001623591">
    <property type="component" value="Unassembled WGS sequence"/>
</dbReference>
<feature type="domain" description="N-acetyltransferase" evidence="1">
    <location>
        <begin position="1"/>
        <end position="75"/>
    </location>
</feature>
<keyword evidence="3" id="KW-1185">Reference proteome</keyword>
<dbReference type="EC" id="2.3.-.-" evidence="2"/>
<protein>
    <submittedName>
        <fullName evidence="2">GNAT family N-acetyltransferase</fullName>
        <ecNumber evidence="2">2.3.-.-</ecNumber>
    </submittedName>
</protein>
<organism evidence="2 3">
    <name type="scientific">Candidatus Clostridium stratigraminis</name>
    <dbReference type="NCBI Taxonomy" id="3381661"/>
    <lineage>
        <taxon>Bacteria</taxon>
        <taxon>Bacillati</taxon>
        <taxon>Bacillota</taxon>
        <taxon>Clostridia</taxon>
        <taxon>Eubacteriales</taxon>
        <taxon>Clostridiaceae</taxon>
        <taxon>Clostridium</taxon>
    </lineage>
</organism>
<sequence length="75" mass="8737">MIRMATINDIMLTDMYTIPKYRNKSLGMSLLNSIMGHAKILGYKKVVLNTTESCRRLYVKHGFQDINGEMTYKFK</sequence>
<evidence type="ECO:0000313" key="3">
    <source>
        <dbReference type="Proteomes" id="UP001623591"/>
    </source>
</evidence>
<dbReference type="PROSITE" id="PS51186">
    <property type="entry name" value="GNAT"/>
    <property type="match status" value="1"/>
</dbReference>
<evidence type="ECO:0000259" key="1">
    <source>
        <dbReference type="PROSITE" id="PS51186"/>
    </source>
</evidence>
<dbReference type="Gene3D" id="3.40.630.30">
    <property type="match status" value="1"/>
</dbReference>
<dbReference type="CDD" id="cd04301">
    <property type="entry name" value="NAT_SF"/>
    <property type="match status" value="1"/>
</dbReference>
<name>A0ABW8T5N1_9CLOT</name>
<dbReference type="EMBL" id="JBJHZZ010000004">
    <property type="protein sequence ID" value="MFL0247042.1"/>
    <property type="molecule type" value="Genomic_DNA"/>
</dbReference>
<dbReference type="InterPro" id="IPR000182">
    <property type="entry name" value="GNAT_dom"/>
</dbReference>
<accession>A0ABW8T5N1</accession>
<dbReference type="RefSeq" id="WP_406769494.1">
    <property type="nucleotide sequence ID" value="NZ_JBJHZZ010000004.1"/>
</dbReference>